<reference evidence="1" key="1">
    <citation type="journal article" date="2019" name="bioRxiv">
        <title>The Genome of the Zebra Mussel, Dreissena polymorpha: A Resource for Invasive Species Research.</title>
        <authorList>
            <person name="McCartney M.A."/>
            <person name="Auch B."/>
            <person name="Kono T."/>
            <person name="Mallez S."/>
            <person name="Zhang Y."/>
            <person name="Obille A."/>
            <person name="Becker A."/>
            <person name="Abrahante J.E."/>
            <person name="Garbe J."/>
            <person name="Badalamenti J.P."/>
            <person name="Herman A."/>
            <person name="Mangelson H."/>
            <person name="Liachko I."/>
            <person name="Sullivan S."/>
            <person name="Sone E.D."/>
            <person name="Koren S."/>
            <person name="Silverstein K.A.T."/>
            <person name="Beckman K.B."/>
            <person name="Gohl D.M."/>
        </authorList>
    </citation>
    <scope>NUCLEOTIDE SEQUENCE</scope>
    <source>
        <strain evidence="1">Duluth1</strain>
        <tissue evidence="1">Whole animal</tissue>
    </source>
</reference>
<sequence length="55" mass="6096">MVPRTARFTTPMVPMDIATATPLSVSYVTYARTYASYTIIIMKPITAHDSDSDLL</sequence>
<comment type="caution">
    <text evidence="1">The sequence shown here is derived from an EMBL/GenBank/DDBJ whole genome shotgun (WGS) entry which is preliminary data.</text>
</comment>
<protein>
    <submittedName>
        <fullName evidence="1">Uncharacterized protein</fullName>
    </submittedName>
</protein>
<dbReference type="EMBL" id="JAIWYP010000005">
    <property type="protein sequence ID" value="KAH3817193.1"/>
    <property type="molecule type" value="Genomic_DNA"/>
</dbReference>
<evidence type="ECO:0000313" key="1">
    <source>
        <dbReference type="EMBL" id="KAH3817193.1"/>
    </source>
</evidence>
<dbReference type="AlphaFoldDB" id="A0A9D4GHW3"/>
<organism evidence="1 2">
    <name type="scientific">Dreissena polymorpha</name>
    <name type="common">Zebra mussel</name>
    <name type="synonym">Mytilus polymorpha</name>
    <dbReference type="NCBI Taxonomy" id="45954"/>
    <lineage>
        <taxon>Eukaryota</taxon>
        <taxon>Metazoa</taxon>
        <taxon>Spiralia</taxon>
        <taxon>Lophotrochozoa</taxon>
        <taxon>Mollusca</taxon>
        <taxon>Bivalvia</taxon>
        <taxon>Autobranchia</taxon>
        <taxon>Heteroconchia</taxon>
        <taxon>Euheterodonta</taxon>
        <taxon>Imparidentia</taxon>
        <taxon>Neoheterodontei</taxon>
        <taxon>Myida</taxon>
        <taxon>Dreissenoidea</taxon>
        <taxon>Dreissenidae</taxon>
        <taxon>Dreissena</taxon>
    </lineage>
</organism>
<keyword evidence="2" id="KW-1185">Reference proteome</keyword>
<reference evidence="1" key="2">
    <citation type="submission" date="2020-11" db="EMBL/GenBank/DDBJ databases">
        <authorList>
            <person name="McCartney M.A."/>
            <person name="Auch B."/>
            <person name="Kono T."/>
            <person name="Mallez S."/>
            <person name="Becker A."/>
            <person name="Gohl D.M."/>
            <person name="Silverstein K.A.T."/>
            <person name="Koren S."/>
            <person name="Bechman K.B."/>
            <person name="Herman A."/>
            <person name="Abrahante J.E."/>
            <person name="Garbe J."/>
        </authorList>
    </citation>
    <scope>NUCLEOTIDE SEQUENCE</scope>
    <source>
        <strain evidence="1">Duluth1</strain>
        <tissue evidence="1">Whole animal</tissue>
    </source>
</reference>
<accession>A0A9D4GHW3</accession>
<name>A0A9D4GHW3_DREPO</name>
<proteinExistence type="predicted"/>
<evidence type="ECO:0000313" key="2">
    <source>
        <dbReference type="Proteomes" id="UP000828390"/>
    </source>
</evidence>
<gene>
    <name evidence="1" type="ORF">DPMN_118723</name>
</gene>
<dbReference type="Proteomes" id="UP000828390">
    <property type="component" value="Unassembled WGS sequence"/>
</dbReference>